<evidence type="ECO:0008006" key="4">
    <source>
        <dbReference type="Google" id="ProtNLM"/>
    </source>
</evidence>
<dbReference type="STRING" id="28128.HMPREF3226_02694"/>
<reference evidence="3" key="1">
    <citation type="submission" date="2016-01" db="EMBL/GenBank/DDBJ databases">
        <authorList>
            <person name="Mitreva M."/>
            <person name="Pepin K.H."/>
            <person name="Mihindukulasuriya K.A."/>
            <person name="Fulton R."/>
            <person name="Fronick C."/>
            <person name="O'Laughlin M."/>
            <person name="Miner T."/>
            <person name="Herter B."/>
            <person name="Rosa B.A."/>
            <person name="Cordes M."/>
            <person name="Tomlinson C."/>
            <person name="Wollam A."/>
            <person name="Palsikar V.B."/>
            <person name="Mardis E.R."/>
            <person name="Wilson R.K."/>
        </authorList>
    </citation>
    <scope>NUCLEOTIDE SEQUENCE [LARGE SCALE GENOMIC DNA]</scope>
    <source>
        <strain evidence="3">MJR7716</strain>
    </source>
</reference>
<protein>
    <recommendedName>
        <fullName evidence="4">DUF3575 domain-containing protein</fullName>
    </recommendedName>
</protein>
<keyword evidence="1" id="KW-0732">Signal</keyword>
<keyword evidence="3" id="KW-1185">Reference proteome</keyword>
<sequence length="168" mass="19492">MKKHYLILVLAFFCLFPLTNFAQKGKSDIMLQVEGCAFGDMKPEERAIVGNFYITNRLYVGTRLTDATLLMKQDDKREYFKTRSYGLNVGYRVIKDDLFNLITEAGYSLSLKSSDWRYNTCHLMCYIEIEHHKMFFRFGIGGKHYDTRGAAHKNYLKPIGSLGFGIRI</sequence>
<accession>A0A133PTR4</accession>
<comment type="caution">
    <text evidence="2">The sequence shown here is derived from an EMBL/GenBank/DDBJ whole genome shotgun (WGS) entry which is preliminary data.</text>
</comment>
<evidence type="ECO:0000256" key="1">
    <source>
        <dbReference type="SAM" id="SignalP"/>
    </source>
</evidence>
<name>A0A133PTR4_9BACT</name>
<gene>
    <name evidence="2" type="ORF">HMPREF3226_02694</name>
</gene>
<feature type="signal peptide" evidence="1">
    <location>
        <begin position="1"/>
        <end position="22"/>
    </location>
</feature>
<evidence type="ECO:0000313" key="3">
    <source>
        <dbReference type="Proteomes" id="UP000070533"/>
    </source>
</evidence>
<dbReference type="AlphaFoldDB" id="A0A133PTR4"/>
<feature type="chain" id="PRO_5007458483" description="DUF3575 domain-containing protein" evidence="1">
    <location>
        <begin position="23"/>
        <end position="168"/>
    </location>
</feature>
<dbReference type="PATRIC" id="fig|28128.5.peg.2771"/>
<organism evidence="2 3">
    <name type="scientific">Prevotella corporis</name>
    <dbReference type="NCBI Taxonomy" id="28128"/>
    <lineage>
        <taxon>Bacteria</taxon>
        <taxon>Pseudomonadati</taxon>
        <taxon>Bacteroidota</taxon>
        <taxon>Bacteroidia</taxon>
        <taxon>Bacteroidales</taxon>
        <taxon>Prevotellaceae</taxon>
        <taxon>Prevotella</taxon>
    </lineage>
</organism>
<evidence type="ECO:0000313" key="2">
    <source>
        <dbReference type="EMBL" id="KXA32453.1"/>
    </source>
</evidence>
<proteinExistence type="predicted"/>
<dbReference type="EMBL" id="LRQG01000256">
    <property type="protein sequence ID" value="KXA32453.1"/>
    <property type="molecule type" value="Genomic_DNA"/>
</dbReference>
<dbReference type="Proteomes" id="UP000070533">
    <property type="component" value="Unassembled WGS sequence"/>
</dbReference>